<dbReference type="GO" id="GO:0046872">
    <property type="term" value="F:metal ion binding"/>
    <property type="evidence" value="ECO:0007669"/>
    <property type="project" value="UniProtKB-KW"/>
</dbReference>
<feature type="domain" description="4Fe-4S ferredoxin-type" evidence="9">
    <location>
        <begin position="180"/>
        <end position="209"/>
    </location>
</feature>
<proteinExistence type="predicted"/>
<dbReference type="GO" id="GO:0008616">
    <property type="term" value="P:tRNA queuosine(34) biosynthetic process"/>
    <property type="evidence" value="ECO:0007669"/>
    <property type="project" value="UniProtKB-KW"/>
</dbReference>
<protein>
    <submittedName>
        <fullName evidence="10">Epoxyqueuosine reductase</fullName>
    </submittedName>
</protein>
<evidence type="ECO:0000256" key="2">
    <source>
        <dbReference type="ARBA" id="ARBA00022490"/>
    </source>
</evidence>
<keyword evidence="8" id="KW-0411">Iron-sulfur</keyword>
<dbReference type="SUPFAM" id="SSF46548">
    <property type="entry name" value="alpha-helical ferredoxin"/>
    <property type="match status" value="1"/>
</dbReference>
<dbReference type="PANTHER" id="PTHR30002">
    <property type="entry name" value="EPOXYQUEUOSINE REDUCTASE"/>
    <property type="match status" value="1"/>
</dbReference>
<gene>
    <name evidence="10" type="ORF">SAMN05216323_10264</name>
</gene>
<evidence type="ECO:0000256" key="1">
    <source>
        <dbReference type="ARBA" id="ARBA00022485"/>
    </source>
</evidence>
<dbReference type="GO" id="GO:0051539">
    <property type="term" value="F:4 iron, 4 sulfur cluster binding"/>
    <property type="evidence" value="ECO:0007669"/>
    <property type="project" value="UniProtKB-KW"/>
</dbReference>
<dbReference type="InterPro" id="IPR017900">
    <property type="entry name" value="4Fe4S_Fe_S_CS"/>
</dbReference>
<dbReference type="Proteomes" id="UP000199452">
    <property type="component" value="Unassembled WGS sequence"/>
</dbReference>
<evidence type="ECO:0000256" key="8">
    <source>
        <dbReference type="ARBA" id="ARBA00023014"/>
    </source>
</evidence>
<dbReference type="PROSITE" id="PS51379">
    <property type="entry name" value="4FE4S_FER_2"/>
    <property type="match status" value="1"/>
</dbReference>
<keyword evidence="11" id="KW-1185">Reference proteome</keyword>
<keyword evidence="2" id="KW-0963">Cytoplasm</keyword>
<dbReference type="STRING" id="1640674.SAMN05216323_10264"/>
<dbReference type="InterPro" id="IPR017896">
    <property type="entry name" value="4Fe4S_Fe-S-bd"/>
</dbReference>
<accession>A0A1G6KNF8</accession>
<keyword evidence="4" id="KW-0479">Metal-binding</keyword>
<dbReference type="Pfam" id="PF08331">
    <property type="entry name" value="QueG_DUF1730"/>
    <property type="match status" value="1"/>
</dbReference>
<dbReference type="InterPro" id="IPR004453">
    <property type="entry name" value="QueG"/>
</dbReference>
<keyword evidence="7" id="KW-0408">Iron</keyword>
<dbReference type="PANTHER" id="PTHR30002:SF4">
    <property type="entry name" value="EPOXYQUEUOSINE REDUCTASE"/>
    <property type="match status" value="1"/>
</dbReference>
<evidence type="ECO:0000313" key="11">
    <source>
        <dbReference type="Proteomes" id="UP000199452"/>
    </source>
</evidence>
<dbReference type="AlphaFoldDB" id="A0A1G6KNF8"/>
<dbReference type="EMBL" id="FMYP01000026">
    <property type="protein sequence ID" value="SDC32513.1"/>
    <property type="molecule type" value="Genomic_DNA"/>
</dbReference>
<dbReference type="Gene3D" id="3.30.70.20">
    <property type="match status" value="1"/>
</dbReference>
<dbReference type="NCBIfam" id="TIGR00276">
    <property type="entry name" value="tRNA epoxyqueuosine(34) reductase QueG"/>
    <property type="match status" value="1"/>
</dbReference>
<keyword evidence="3" id="KW-0819">tRNA processing</keyword>
<evidence type="ECO:0000256" key="5">
    <source>
        <dbReference type="ARBA" id="ARBA00022785"/>
    </source>
</evidence>
<evidence type="ECO:0000256" key="6">
    <source>
        <dbReference type="ARBA" id="ARBA00023002"/>
    </source>
</evidence>
<organism evidence="10 11">
    <name type="scientific">Williamwhitmania taraxaci</name>
    <dbReference type="NCBI Taxonomy" id="1640674"/>
    <lineage>
        <taxon>Bacteria</taxon>
        <taxon>Pseudomonadati</taxon>
        <taxon>Bacteroidota</taxon>
        <taxon>Bacteroidia</taxon>
        <taxon>Bacteroidales</taxon>
        <taxon>Williamwhitmaniaceae</taxon>
        <taxon>Williamwhitmania</taxon>
    </lineage>
</organism>
<evidence type="ECO:0000256" key="7">
    <source>
        <dbReference type="ARBA" id="ARBA00023004"/>
    </source>
</evidence>
<dbReference type="Pfam" id="PF13484">
    <property type="entry name" value="Fer4_16"/>
    <property type="match status" value="1"/>
</dbReference>
<dbReference type="InterPro" id="IPR013542">
    <property type="entry name" value="QueG_DUF1730"/>
</dbReference>
<name>A0A1G6KNF8_9BACT</name>
<keyword evidence="1" id="KW-0004">4Fe-4S</keyword>
<reference evidence="10 11" key="1">
    <citation type="submission" date="2016-09" db="EMBL/GenBank/DDBJ databases">
        <authorList>
            <person name="Capua I."/>
            <person name="De Benedictis P."/>
            <person name="Joannis T."/>
            <person name="Lombin L.H."/>
            <person name="Cattoli G."/>
        </authorList>
    </citation>
    <scope>NUCLEOTIDE SEQUENCE [LARGE SCALE GENOMIC DNA]</scope>
    <source>
        <strain evidence="10 11">A7P-90m</strain>
    </source>
</reference>
<dbReference type="RefSeq" id="WP_092437857.1">
    <property type="nucleotide sequence ID" value="NZ_FMYP01000026.1"/>
</dbReference>
<keyword evidence="6" id="KW-0560">Oxidoreductase</keyword>
<evidence type="ECO:0000259" key="9">
    <source>
        <dbReference type="PROSITE" id="PS51379"/>
    </source>
</evidence>
<evidence type="ECO:0000313" key="10">
    <source>
        <dbReference type="EMBL" id="SDC32513.1"/>
    </source>
</evidence>
<evidence type="ECO:0000256" key="4">
    <source>
        <dbReference type="ARBA" id="ARBA00022723"/>
    </source>
</evidence>
<dbReference type="OrthoDB" id="9784571at2"/>
<sequence length="311" mass="34816">MENSPPKSLKENICIKAAELGFEAVGFAKAEHLSSEKERLNNWLNQGFQAGMGYMEKHFEMRLNPTLLVEEAKTVISLLYSYNQGEEQATDAPRVARYAWFRDYHKELKQRMKVLMEFISLELGTPVNGRYFTDSAPVLERAWAVRSGLGWIGKNSLLIHPKLGSFTLLAELILDLELEPDQPFGPGLCGACTRCIDSCPTSAIVAAGVVNSNLCISYLTIEHKGEFTQEQHTMVDGHAFGCDICQEVCPWNKKPLRVLSGKADLNRGLLSLTPAQWQSIDPEQFEKIFFGSAVKRAGYSGIIRNLNQQKQ</sequence>
<keyword evidence="5" id="KW-0671">Queuosine biosynthesis</keyword>
<dbReference type="GO" id="GO:0052693">
    <property type="term" value="F:epoxyqueuosine reductase activity"/>
    <property type="evidence" value="ECO:0007669"/>
    <property type="project" value="TreeGrafter"/>
</dbReference>
<dbReference type="PROSITE" id="PS00198">
    <property type="entry name" value="4FE4S_FER_1"/>
    <property type="match status" value="1"/>
</dbReference>
<evidence type="ECO:0000256" key="3">
    <source>
        <dbReference type="ARBA" id="ARBA00022694"/>
    </source>
</evidence>